<dbReference type="Proteomes" id="UP000245283">
    <property type="component" value="Unassembled WGS sequence"/>
</dbReference>
<dbReference type="EMBL" id="QETB01000003">
    <property type="protein sequence ID" value="PWF26549.1"/>
    <property type="molecule type" value="Genomic_DNA"/>
</dbReference>
<dbReference type="PROSITE" id="PS51257">
    <property type="entry name" value="PROKAR_LIPOPROTEIN"/>
    <property type="match status" value="1"/>
</dbReference>
<organism evidence="2 3">
    <name type="scientific">Ancrocorticia populi</name>
    <dbReference type="NCBI Taxonomy" id="2175228"/>
    <lineage>
        <taxon>Bacteria</taxon>
        <taxon>Bacillati</taxon>
        <taxon>Actinomycetota</taxon>
        <taxon>Actinomycetes</taxon>
        <taxon>Actinomycetales</taxon>
        <taxon>Actinomycetaceae</taxon>
        <taxon>Ancrocorticia</taxon>
    </lineage>
</organism>
<dbReference type="InterPro" id="IPR006059">
    <property type="entry name" value="SBP"/>
</dbReference>
<name>A0A2V1K6E2_9ACTO</name>
<dbReference type="AlphaFoldDB" id="A0A2V1K6E2"/>
<proteinExistence type="predicted"/>
<feature type="chain" id="PRO_5038445333" evidence="1">
    <location>
        <begin position="21"/>
        <end position="423"/>
    </location>
</feature>
<dbReference type="Pfam" id="PF13416">
    <property type="entry name" value="SBP_bac_8"/>
    <property type="match status" value="1"/>
</dbReference>
<dbReference type="InterPro" id="IPR050490">
    <property type="entry name" value="Bact_solute-bd_prot1"/>
</dbReference>
<accession>A0A2V1K6E2</accession>
<keyword evidence="1" id="KW-0732">Signal</keyword>
<dbReference type="SUPFAM" id="SSF53850">
    <property type="entry name" value="Periplasmic binding protein-like II"/>
    <property type="match status" value="1"/>
</dbReference>
<feature type="signal peptide" evidence="1">
    <location>
        <begin position="1"/>
        <end position="20"/>
    </location>
</feature>
<evidence type="ECO:0000313" key="2">
    <source>
        <dbReference type="EMBL" id="PWF26549.1"/>
    </source>
</evidence>
<protein>
    <submittedName>
        <fullName evidence="2">ABC transporter substrate-binding protein</fullName>
    </submittedName>
</protein>
<dbReference type="PANTHER" id="PTHR43649:SF32">
    <property type="entry name" value="SUGAR BINDING SECRETED PROTEIN"/>
    <property type="match status" value="1"/>
</dbReference>
<dbReference type="OrthoDB" id="3226017at2"/>
<evidence type="ECO:0000256" key="1">
    <source>
        <dbReference type="SAM" id="SignalP"/>
    </source>
</evidence>
<reference evidence="3" key="1">
    <citation type="submission" date="2018-05" db="EMBL/GenBank/DDBJ databases">
        <authorList>
            <person name="Li Y."/>
        </authorList>
    </citation>
    <scope>NUCLEOTIDE SEQUENCE [LARGE SCALE GENOMIC DNA]</scope>
    <source>
        <strain evidence="3">sk1b4</strain>
    </source>
</reference>
<gene>
    <name evidence="2" type="ORF">DD236_06785</name>
</gene>
<dbReference type="PANTHER" id="PTHR43649">
    <property type="entry name" value="ARABINOSE-BINDING PROTEIN-RELATED"/>
    <property type="match status" value="1"/>
</dbReference>
<dbReference type="RefSeq" id="WP_109093622.1">
    <property type="nucleotide sequence ID" value="NZ_QETB01000003.1"/>
</dbReference>
<evidence type="ECO:0000313" key="3">
    <source>
        <dbReference type="Proteomes" id="UP000245283"/>
    </source>
</evidence>
<comment type="caution">
    <text evidence="2">The sequence shown here is derived from an EMBL/GenBank/DDBJ whole genome shotgun (WGS) entry which is preliminary data.</text>
</comment>
<dbReference type="Gene3D" id="3.40.190.10">
    <property type="entry name" value="Periplasmic binding protein-like II"/>
    <property type="match status" value="1"/>
</dbReference>
<sequence>MRRKMLGAVSLAASLSLVLAACGGGGDDGSGEGDADGKITLSVATFNEFGFEELFKQYESENENITIKHVQAATTDEARQNLMTGLAGGAGLADIEAAEVAWFAELLEYEDSFVDLTDPDLEGRWLDWKVEAATAPSGKIIGYGTDIGPEAMCYRADLFEQAGLPTDRDEVAELLDGDWDTYFEVGQEFTEATGIPWYDGAIGTFNGMVQQLENPYEIDGEPVPLDQNTDVKAIYDMLVDNQDISAGLGQWSEDWTASFQGDGFATMLCPPWLTGVIEGNAAGVEGWDIANVFPGGGGNWGGSYLLVPEQGDHTEEAAKLAAWLTAPEQQVKAFEAIGSFPSTNDALTDENLLAYEDEFFNNAPSGEIFSDRAQAIEVQPTYGPNFFLINTVVADAITRWDVEGGDPSSSWDQALTEFKEAGL</sequence>
<keyword evidence="3" id="KW-1185">Reference proteome</keyword>